<dbReference type="SUPFAM" id="SSF50891">
    <property type="entry name" value="Cyclophilin-like"/>
    <property type="match status" value="1"/>
</dbReference>
<protein>
    <recommendedName>
        <fullName evidence="1">peptidylprolyl isomerase</fullName>
        <ecNumber evidence="1">5.2.1.8</ecNumber>
    </recommendedName>
</protein>
<dbReference type="EMBL" id="JACHLN010000004">
    <property type="protein sequence ID" value="MBB4841072.1"/>
    <property type="molecule type" value="Genomic_DNA"/>
</dbReference>
<reference evidence="5 6" key="1">
    <citation type="submission" date="2020-08" db="EMBL/GenBank/DDBJ databases">
        <title>Functional genomics of gut bacteria from endangered species of beetles.</title>
        <authorList>
            <person name="Carlos-Shanley C."/>
        </authorList>
    </citation>
    <scope>NUCLEOTIDE SEQUENCE [LARGE SCALE GENOMIC DNA]</scope>
    <source>
        <strain evidence="5 6">S00224</strain>
    </source>
</reference>
<keyword evidence="6" id="KW-1185">Reference proteome</keyword>
<dbReference type="CDD" id="cd00317">
    <property type="entry name" value="cyclophilin"/>
    <property type="match status" value="1"/>
</dbReference>
<feature type="domain" description="PPIase cyclophilin-type" evidence="4">
    <location>
        <begin position="55"/>
        <end position="209"/>
    </location>
</feature>
<dbReference type="PROSITE" id="PS50072">
    <property type="entry name" value="CSA_PPIASE_2"/>
    <property type="match status" value="1"/>
</dbReference>
<sequence>MMFATPALAQGGGKAPKPVAEPLKGVGAGDVNSIYPAAVPADPAETWVLDLSTGGRVLIRLRPDAAPKMVERIKTLTRRHFYDGLNFHRVVDAPYFMAQGGDPKGDGTGDSDLPNVPAEFNNLPHVRGTVAAARRGAPENATPEQKTDAENSANSQFYIMMAPKLAFDHDYTVFGRVTAGMEWVDKIERGEPPANPTKIVHAYILSDNPPPYANLAADAPKALPPGEVKATLPQ</sequence>
<gene>
    <name evidence="5" type="ORF">HNP52_004169</name>
</gene>
<comment type="caution">
    <text evidence="5">The sequence shown here is derived from an EMBL/GenBank/DDBJ whole genome shotgun (WGS) entry which is preliminary data.</text>
</comment>
<accession>A0A7W7K4T8</accession>
<dbReference type="EC" id="5.2.1.8" evidence="1"/>
<name>A0A7W7K4T8_9SPHN</name>
<evidence type="ECO:0000313" key="6">
    <source>
        <dbReference type="Proteomes" id="UP000575241"/>
    </source>
</evidence>
<dbReference type="Pfam" id="PF00160">
    <property type="entry name" value="Pro_isomerase"/>
    <property type="match status" value="1"/>
</dbReference>
<dbReference type="InterPro" id="IPR002130">
    <property type="entry name" value="Cyclophilin-type_PPIase_dom"/>
</dbReference>
<dbReference type="GO" id="GO:0003755">
    <property type="term" value="F:peptidyl-prolyl cis-trans isomerase activity"/>
    <property type="evidence" value="ECO:0007669"/>
    <property type="project" value="UniProtKB-KW"/>
</dbReference>
<keyword evidence="2" id="KW-0697">Rotamase</keyword>
<keyword evidence="3 5" id="KW-0413">Isomerase</keyword>
<evidence type="ECO:0000256" key="1">
    <source>
        <dbReference type="ARBA" id="ARBA00013194"/>
    </source>
</evidence>
<organism evidence="5 6">
    <name type="scientific">Sphingomonas kyeonggiensis</name>
    <dbReference type="NCBI Taxonomy" id="1268553"/>
    <lineage>
        <taxon>Bacteria</taxon>
        <taxon>Pseudomonadati</taxon>
        <taxon>Pseudomonadota</taxon>
        <taxon>Alphaproteobacteria</taxon>
        <taxon>Sphingomonadales</taxon>
        <taxon>Sphingomonadaceae</taxon>
        <taxon>Sphingomonas</taxon>
    </lineage>
</organism>
<dbReference type="Gene3D" id="2.40.100.10">
    <property type="entry name" value="Cyclophilin-like"/>
    <property type="match status" value="1"/>
</dbReference>
<dbReference type="AlphaFoldDB" id="A0A7W7K4T8"/>
<evidence type="ECO:0000256" key="3">
    <source>
        <dbReference type="ARBA" id="ARBA00023235"/>
    </source>
</evidence>
<dbReference type="PANTHER" id="PTHR45625:SF4">
    <property type="entry name" value="PEPTIDYLPROLYL ISOMERASE DOMAIN AND WD REPEAT-CONTAINING PROTEIN 1"/>
    <property type="match status" value="1"/>
</dbReference>
<evidence type="ECO:0000313" key="5">
    <source>
        <dbReference type="EMBL" id="MBB4841072.1"/>
    </source>
</evidence>
<dbReference type="Proteomes" id="UP000575241">
    <property type="component" value="Unassembled WGS sequence"/>
</dbReference>
<proteinExistence type="predicted"/>
<dbReference type="PANTHER" id="PTHR45625">
    <property type="entry name" value="PEPTIDYL-PROLYL CIS-TRANS ISOMERASE-RELATED"/>
    <property type="match status" value="1"/>
</dbReference>
<evidence type="ECO:0000259" key="4">
    <source>
        <dbReference type="PROSITE" id="PS50072"/>
    </source>
</evidence>
<dbReference type="InterPro" id="IPR029000">
    <property type="entry name" value="Cyclophilin-like_dom_sf"/>
</dbReference>
<evidence type="ECO:0000256" key="2">
    <source>
        <dbReference type="ARBA" id="ARBA00023110"/>
    </source>
</evidence>
<dbReference type="InterPro" id="IPR044666">
    <property type="entry name" value="Cyclophilin_A-like"/>
</dbReference>